<organism evidence="2">
    <name type="scientific">Desulfobacca acetoxidans</name>
    <dbReference type="NCBI Taxonomy" id="60893"/>
    <lineage>
        <taxon>Bacteria</taxon>
        <taxon>Pseudomonadati</taxon>
        <taxon>Thermodesulfobacteriota</taxon>
        <taxon>Desulfobaccia</taxon>
        <taxon>Desulfobaccales</taxon>
        <taxon>Desulfobaccaceae</taxon>
        <taxon>Desulfobacca</taxon>
    </lineage>
</organism>
<reference evidence="2" key="1">
    <citation type="journal article" date="2020" name="mSystems">
        <title>Genome- and Community-Level Interaction Insights into Carbon Utilization and Element Cycling Functions of Hydrothermarchaeota in Hydrothermal Sediment.</title>
        <authorList>
            <person name="Zhou Z."/>
            <person name="Liu Y."/>
            <person name="Xu W."/>
            <person name="Pan J."/>
            <person name="Luo Z.H."/>
            <person name="Li M."/>
        </authorList>
    </citation>
    <scope>NUCLEOTIDE SEQUENCE [LARGE SCALE GENOMIC DNA]</scope>
    <source>
        <strain evidence="2">SpSt-548</strain>
    </source>
</reference>
<dbReference type="AlphaFoldDB" id="A0A7V4GAK8"/>
<name>A0A7V4GAK8_9BACT</name>
<sequence length="240" mass="26333">MMSETGGRSAAFSLPPSRPGRSGLGGKDGQAPGTWLEGRGCGEPAAAEEKLNRALVGGLILEVILENPGLLADPQGQRCRVKACLKHTLVSRLAGHIPLATFRNLAQGLDRWFEEFYLLLFPGAPEAAGTREAPREPAGGTEALRVDCFRECLARCPGLLPKRRHRKLNEEKLGQFLAGTGGQWFKLKDFEDFFHIDRKTAWEYVQKLLDASLLIHNQGNSTAVRYRVHPNLLSPAPLDS</sequence>
<dbReference type="EMBL" id="DSXI01000680">
    <property type="protein sequence ID" value="HGS06307.1"/>
    <property type="molecule type" value="Genomic_DNA"/>
</dbReference>
<evidence type="ECO:0000313" key="2">
    <source>
        <dbReference type="EMBL" id="HGS06307.1"/>
    </source>
</evidence>
<evidence type="ECO:0000256" key="1">
    <source>
        <dbReference type="SAM" id="MobiDB-lite"/>
    </source>
</evidence>
<proteinExistence type="predicted"/>
<feature type="region of interest" description="Disordered" evidence="1">
    <location>
        <begin position="1"/>
        <end position="41"/>
    </location>
</feature>
<accession>A0A7V4GAK8</accession>
<comment type="caution">
    <text evidence="2">The sequence shown here is derived from an EMBL/GenBank/DDBJ whole genome shotgun (WGS) entry which is preliminary data.</text>
</comment>
<protein>
    <submittedName>
        <fullName evidence="2">Uncharacterized protein</fullName>
    </submittedName>
</protein>
<gene>
    <name evidence="2" type="ORF">ENT08_11345</name>
</gene>